<evidence type="ECO:0000313" key="7">
    <source>
        <dbReference type="EMBL" id="KAJ4495655.1"/>
    </source>
</evidence>
<name>A0ABQ8VJ48_9AGAR</name>
<evidence type="ECO:0000256" key="3">
    <source>
        <dbReference type="ARBA" id="ARBA00023295"/>
    </source>
</evidence>
<comment type="similarity">
    <text evidence="1 4">Belongs to the glycosyl hydrolase 5 (cellulase A) family.</text>
</comment>
<protein>
    <submittedName>
        <fullName evidence="7">Glycoside hydrolase superfamily</fullName>
    </submittedName>
</protein>
<feature type="chain" id="PRO_5045946853" evidence="5">
    <location>
        <begin position="22"/>
        <end position="547"/>
    </location>
</feature>
<organism evidence="7 8">
    <name type="scientific">Lentinula lateritia</name>
    <dbReference type="NCBI Taxonomy" id="40482"/>
    <lineage>
        <taxon>Eukaryota</taxon>
        <taxon>Fungi</taxon>
        <taxon>Dikarya</taxon>
        <taxon>Basidiomycota</taxon>
        <taxon>Agaricomycotina</taxon>
        <taxon>Agaricomycetes</taxon>
        <taxon>Agaricomycetidae</taxon>
        <taxon>Agaricales</taxon>
        <taxon>Marasmiineae</taxon>
        <taxon>Omphalotaceae</taxon>
        <taxon>Lentinula</taxon>
    </lineage>
</organism>
<evidence type="ECO:0000256" key="5">
    <source>
        <dbReference type="SAM" id="SignalP"/>
    </source>
</evidence>
<dbReference type="PANTHER" id="PTHR31297:SF43">
    <property type="entry name" value="GLUCAN 1,3-BETA-GLUCOSIDASE 3"/>
    <property type="match status" value="1"/>
</dbReference>
<keyword evidence="5" id="KW-0732">Signal</keyword>
<comment type="caution">
    <text evidence="7">The sequence shown here is derived from an EMBL/GenBank/DDBJ whole genome shotgun (WGS) entry which is preliminary data.</text>
</comment>
<dbReference type="Proteomes" id="UP001150217">
    <property type="component" value="Unassembled WGS sequence"/>
</dbReference>
<sequence>MFPFILFPLFALRALCQNISALQSDYQTPYTSAEPFAPYDPVRASVFRYRQQQSVNLGSWFVQEQWMVPSVFECAAEPKIAEIDIANGGCNPQAILEKHWDTFVTQQDFNYLASIGINTVRLPIGYWSLGPNFVQDTPFANVSSVYENAWPHVVRAINMAELSNIAVIVDLHGAPGSQNGQPHSGISDGKANLCANSTYQEKTLQVVQYLATELCFVSNVAGVQILNEPEDCSELTDFYTLATNVVRSACSLPDFPVYLHDAFDLDRFKDYVSAKVPDFSIQDHHSYYVYTPQDDAEPAENHTTDVQTTVTTQLASANDTLPHNLIIGEWSCALTPDSLKNESDPQQARRDFCTAQYVAYTRDTPGNSFWSYKKEDCDPDWCFLNAVNNSLPSSFFSYGSGPITSEQYHMIQLLEPEIVALTAGSLVSRRDNTISTSSEASPSRYRHRSHAIAHRRQFSGQNISSSTSTLSPGMKDYQNGYQEGFITAQKFALYGGSRMGFLGQYLWTGISGSGDSSWGPEGGSFRQGFVQGLRDAEEKISGITGQL</sequence>
<keyword evidence="3 4" id="KW-0326">Glycosidase</keyword>
<keyword evidence="2 4" id="KW-0378">Hydrolase</keyword>
<dbReference type="Pfam" id="PF00150">
    <property type="entry name" value="Cellulase"/>
    <property type="match status" value="1"/>
</dbReference>
<accession>A0ABQ8VJ48</accession>
<feature type="signal peptide" evidence="5">
    <location>
        <begin position="1"/>
        <end position="21"/>
    </location>
</feature>
<dbReference type="SUPFAM" id="SSF51445">
    <property type="entry name" value="(Trans)glycosidases"/>
    <property type="match status" value="1"/>
</dbReference>
<evidence type="ECO:0000256" key="4">
    <source>
        <dbReference type="RuleBase" id="RU361153"/>
    </source>
</evidence>
<reference evidence="7" key="1">
    <citation type="submission" date="2022-08" db="EMBL/GenBank/DDBJ databases">
        <title>A Global Phylogenomic Analysis of the Shiitake Genus Lentinula.</title>
        <authorList>
            <consortium name="DOE Joint Genome Institute"/>
            <person name="Sierra-Patev S."/>
            <person name="Min B."/>
            <person name="Naranjo-Ortiz M."/>
            <person name="Looney B."/>
            <person name="Konkel Z."/>
            <person name="Slot J.C."/>
            <person name="Sakamoto Y."/>
            <person name="Steenwyk J.L."/>
            <person name="Rokas A."/>
            <person name="Carro J."/>
            <person name="Camarero S."/>
            <person name="Ferreira P."/>
            <person name="Molpeceres G."/>
            <person name="Ruiz-Duenas F.J."/>
            <person name="Serrano A."/>
            <person name="Henrissat B."/>
            <person name="Drula E."/>
            <person name="Hughes K.W."/>
            <person name="Mata J.L."/>
            <person name="Ishikawa N.K."/>
            <person name="Vargas-Isla R."/>
            <person name="Ushijima S."/>
            <person name="Smith C.A."/>
            <person name="Ahrendt S."/>
            <person name="Andreopoulos W."/>
            <person name="He G."/>
            <person name="Labutti K."/>
            <person name="Lipzen A."/>
            <person name="Ng V."/>
            <person name="Riley R."/>
            <person name="Sandor L."/>
            <person name="Barry K."/>
            <person name="Martinez A.T."/>
            <person name="Xiao Y."/>
            <person name="Gibbons J.G."/>
            <person name="Terashima K."/>
            <person name="Grigoriev I.V."/>
            <person name="Hibbett D.S."/>
        </authorList>
    </citation>
    <scope>NUCLEOTIDE SEQUENCE</scope>
    <source>
        <strain evidence="7">RHP3577 ss4</strain>
    </source>
</reference>
<evidence type="ECO:0000259" key="6">
    <source>
        <dbReference type="Pfam" id="PF00150"/>
    </source>
</evidence>
<dbReference type="GO" id="GO:0016787">
    <property type="term" value="F:hydrolase activity"/>
    <property type="evidence" value="ECO:0007669"/>
    <property type="project" value="UniProtKB-KW"/>
</dbReference>
<dbReference type="Gene3D" id="3.20.20.80">
    <property type="entry name" value="Glycosidases"/>
    <property type="match status" value="1"/>
</dbReference>
<evidence type="ECO:0000256" key="1">
    <source>
        <dbReference type="ARBA" id="ARBA00005641"/>
    </source>
</evidence>
<evidence type="ECO:0000256" key="2">
    <source>
        <dbReference type="ARBA" id="ARBA00022801"/>
    </source>
</evidence>
<keyword evidence="8" id="KW-1185">Reference proteome</keyword>
<dbReference type="EMBL" id="JANVFT010000029">
    <property type="protein sequence ID" value="KAJ4495655.1"/>
    <property type="molecule type" value="Genomic_DNA"/>
</dbReference>
<dbReference type="InterPro" id="IPR001547">
    <property type="entry name" value="Glyco_hydro_5"/>
</dbReference>
<dbReference type="InterPro" id="IPR050386">
    <property type="entry name" value="Glycosyl_hydrolase_5"/>
</dbReference>
<gene>
    <name evidence="7" type="ORF">C8R41DRAFT_902263</name>
</gene>
<dbReference type="PANTHER" id="PTHR31297">
    <property type="entry name" value="GLUCAN ENDO-1,6-BETA-GLUCOSIDASE B"/>
    <property type="match status" value="1"/>
</dbReference>
<feature type="domain" description="Glycoside hydrolase family 5" evidence="6">
    <location>
        <begin position="97"/>
        <end position="333"/>
    </location>
</feature>
<evidence type="ECO:0000313" key="8">
    <source>
        <dbReference type="Proteomes" id="UP001150217"/>
    </source>
</evidence>
<dbReference type="InterPro" id="IPR017853">
    <property type="entry name" value="GH"/>
</dbReference>
<proteinExistence type="inferred from homology"/>